<organism evidence="1 2">
    <name type="scientific">Rothia nasimurium</name>
    <dbReference type="NCBI Taxonomy" id="85336"/>
    <lineage>
        <taxon>Bacteria</taxon>
        <taxon>Bacillati</taxon>
        <taxon>Actinomycetota</taxon>
        <taxon>Actinomycetes</taxon>
        <taxon>Micrococcales</taxon>
        <taxon>Micrococcaceae</taxon>
        <taxon>Rothia</taxon>
    </lineage>
</organism>
<evidence type="ECO:0000313" key="1">
    <source>
        <dbReference type="EMBL" id="TFU20643.1"/>
    </source>
</evidence>
<gene>
    <name evidence="1" type="ORF">E4U03_10975</name>
</gene>
<accession>A0A4Y9F0R5</accession>
<reference evidence="1 2" key="1">
    <citation type="submission" date="2019-03" db="EMBL/GenBank/DDBJ databases">
        <title>Diversity of the mouse oral microbiome.</title>
        <authorList>
            <person name="Joseph S."/>
            <person name="Aduse-Opoku J."/>
            <person name="Curtis M."/>
            <person name="Wade W."/>
            <person name="Hashim A."/>
        </authorList>
    </citation>
    <scope>NUCLEOTIDE SEQUENCE [LARGE SCALE GENOMIC DNA]</scope>
    <source>
        <strain evidence="2">irhom_31</strain>
    </source>
</reference>
<sequence>MAKFSTPALSIIFTNDEGQEVTIERIQTIAADQFAYDMIRRNTPNFPSHTEAPLLWCYVLAFNALKRTGQIGKEHRFDTWIEEHLLSADVLREQADDAAPLAA</sequence>
<name>A0A4Y9F0R5_9MICC</name>
<protein>
    <submittedName>
        <fullName evidence="1">Uncharacterized protein</fullName>
    </submittedName>
</protein>
<comment type="caution">
    <text evidence="1">The sequence shown here is derived from an EMBL/GenBank/DDBJ whole genome shotgun (WGS) entry which is preliminary data.</text>
</comment>
<dbReference type="EMBL" id="SPQC01000051">
    <property type="protein sequence ID" value="TFU20643.1"/>
    <property type="molecule type" value="Genomic_DNA"/>
</dbReference>
<proteinExistence type="predicted"/>
<dbReference type="RefSeq" id="WP_135013776.1">
    <property type="nucleotide sequence ID" value="NZ_JADGLK010000051.1"/>
</dbReference>
<dbReference type="AlphaFoldDB" id="A0A4Y9F0R5"/>
<evidence type="ECO:0000313" key="2">
    <source>
        <dbReference type="Proteomes" id="UP000297951"/>
    </source>
</evidence>
<dbReference type="Proteomes" id="UP000297951">
    <property type="component" value="Unassembled WGS sequence"/>
</dbReference>